<comment type="similarity">
    <text evidence="3">Belongs to the class-III pyridoxal-phosphate-dependent aminotransferase family.</text>
</comment>
<keyword evidence="2 3" id="KW-0663">Pyridoxal phosphate</keyword>
<dbReference type="Gene3D" id="3.40.640.10">
    <property type="entry name" value="Type I PLP-dependent aspartate aminotransferase-like (Major domain)"/>
    <property type="match status" value="1"/>
</dbReference>
<organism evidence="5 6">
    <name type="scientific">Embleya hyalina</name>
    <dbReference type="NCBI Taxonomy" id="516124"/>
    <lineage>
        <taxon>Bacteria</taxon>
        <taxon>Bacillati</taxon>
        <taxon>Actinomycetota</taxon>
        <taxon>Actinomycetes</taxon>
        <taxon>Kitasatosporales</taxon>
        <taxon>Streptomycetaceae</taxon>
        <taxon>Embleya</taxon>
    </lineage>
</organism>
<evidence type="ECO:0000313" key="5">
    <source>
        <dbReference type="EMBL" id="GCD96115.1"/>
    </source>
</evidence>
<dbReference type="GO" id="GO:0008483">
    <property type="term" value="F:transaminase activity"/>
    <property type="evidence" value="ECO:0007669"/>
    <property type="project" value="InterPro"/>
</dbReference>
<evidence type="ECO:0000256" key="4">
    <source>
        <dbReference type="SAM" id="MobiDB-lite"/>
    </source>
</evidence>
<gene>
    <name evidence="5" type="primary">hemL_2</name>
    <name evidence="5" type="ORF">EHYA_03799</name>
</gene>
<proteinExistence type="inferred from homology"/>
<dbReference type="AlphaFoldDB" id="A0A401YND7"/>
<accession>A0A401YND7</accession>
<dbReference type="RefSeq" id="WP_160161455.1">
    <property type="nucleotide sequence ID" value="NZ_BIFH01000019.1"/>
</dbReference>
<comment type="cofactor">
    <cofactor evidence="1">
        <name>pyridoxal 5'-phosphate</name>
        <dbReference type="ChEBI" id="CHEBI:597326"/>
    </cofactor>
</comment>
<dbReference type="GO" id="GO:0030170">
    <property type="term" value="F:pyridoxal phosphate binding"/>
    <property type="evidence" value="ECO:0007669"/>
    <property type="project" value="InterPro"/>
</dbReference>
<name>A0A401YND7_9ACTN</name>
<protein>
    <submittedName>
        <fullName evidence="5">Glutamate-1-semialdehyde 2,1-aminomutase</fullName>
    </submittedName>
</protein>
<evidence type="ECO:0000256" key="3">
    <source>
        <dbReference type="RuleBase" id="RU003560"/>
    </source>
</evidence>
<dbReference type="InterPro" id="IPR005814">
    <property type="entry name" value="Aminotrans_3"/>
</dbReference>
<dbReference type="Proteomes" id="UP000286931">
    <property type="component" value="Unassembled WGS sequence"/>
</dbReference>
<feature type="region of interest" description="Disordered" evidence="4">
    <location>
        <begin position="1"/>
        <end position="29"/>
    </location>
</feature>
<dbReference type="Gene3D" id="3.90.1150.10">
    <property type="entry name" value="Aspartate Aminotransferase, domain 1"/>
    <property type="match status" value="1"/>
</dbReference>
<sequence length="445" mass="47185">MTKSPPDAATRALNKRTPRSEGSYARATGRIPAGVSRQTLAYPPYPVFAERGAGQYLWDVDGNRYLDLVNNYTSLIHGHAHGPTVEATIAELRRGGALGAPCASEREFADLLTERFPVMERLRFALSGTEAVAFAARAARAFTGRRRLLKFEGGFHGSSDEVQQSIGAEPLSPGTFGLGVPNSAGLLPVPTLVAGYNDRAGVRRAFAEHGSEIAAVVVEPFLGNAGLITAEPGFLAFLAEQAHRHGALLIVDEIQSMRLDTGGAQRLHGVVPDLVALGKIMGGGMPLAAFGGREEIMRAFDGFAPAIAQTGTFTAFNVGLAAGLATMRHFGAEEVRALDRAGARVRDGIAKVFAGYGLPVTVNGTGSMFNISLVEGPVRDYRTWRAADARTWNRVRTGLLARGVHINARGTGCLSTPMTDTDLDDFLTALHLAVGDATKNPEPTP</sequence>
<comment type="caution">
    <text evidence="5">The sequence shown here is derived from an EMBL/GenBank/DDBJ whole genome shotgun (WGS) entry which is preliminary data.</text>
</comment>
<dbReference type="OrthoDB" id="9801052at2"/>
<evidence type="ECO:0000313" key="6">
    <source>
        <dbReference type="Proteomes" id="UP000286931"/>
    </source>
</evidence>
<dbReference type="EMBL" id="BIFH01000019">
    <property type="protein sequence ID" value="GCD96115.1"/>
    <property type="molecule type" value="Genomic_DNA"/>
</dbReference>
<dbReference type="InterPro" id="IPR015422">
    <property type="entry name" value="PyrdxlP-dep_Trfase_small"/>
</dbReference>
<keyword evidence="6" id="KW-1185">Reference proteome</keyword>
<dbReference type="InterPro" id="IPR015424">
    <property type="entry name" value="PyrdxlP-dep_Trfase"/>
</dbReference>
<dbReference type="PANTHER" id="PTHR43713:SF3">
    <property type="entry name" value="GLUTAMATE-1-SEMIALDEHYDE 2,1-AMINOMUTASE 1, CHLOROPLASTIC-RELATED"/>
    <property type="match status" value="1"/>
</dbReference>
<dbReference type="InterPro" id="IPR015421">
    <property type="entry name" value="PyrdxlP-dep_Trfase_major"/>
</dbReference>
<reference evidence="5 6" key="1">
    <citation type="submission" date="2018-12" db="EMBL/GenBank/DDBJ databases">
        <title>Draft genome sequence of Embleya hyalina NBRC 13850T.</title>
        <authorList>
            <person name="Komaki H."/>
            <person name="Hosoyama A."/>
            <person name="Kimura A."/>
            <person name="Ichikawa N."/>
            <person name="Tamura T."/>
        </authorList>
    </citation>
    <scope>NUCLEOTIDE SEQUENCE [LARGE SCALE GENOMIC DNA]</scope>
    <source>
        <strain evidence="5 6">NBRC 13850</strain>
    </source>
</reference>
<dbReference type="SUPFAM" id="SSF53383">
    <property type="entry name" value="PLP-dependent transferases"/>
    <property type="match status" value="1"/>
</dbReference>
<evidence type="ECO:0000256" key="2">
    <source>
        <dbReference type="ARBA" id="ARBA00022898"/>
    </source>
</evidence>
<dbReference type="PANTHER" id="PTHR43713">
    <property type="entry name" value="GLUTAMATE-1-SEMIALDEHYDE 2,1-AMINOMUTASE"/>
    <property type="match status" value="1"/>
</dbReference>
<evidence type="ECO:0000256" key="1">
    <source>
        <dbReference type="ARBA" id="ARBA00001933"/>
    </source>
</evidence>
<dbReference type="Pfam" id="PF00202">
    <property type="entry name" value="Aminotran_3"/>
    <property type="match status" value="1"/>
</dbReference>